<gene>
    <name evidence="10" type="ORF">C7999DRAFT_44194</name>
</gene>
<evidence type="ECO:0000256" key="1">
    <source>
        <dbReference type="ARBA" id="ARBA00004323"/>
    </source>
</evidence>
<dbReference type="EMBL" id="MU857758">
    <property type="protein sequence ID" value="KAK4244097.1"/>
    <property type="molecule type" value="Genomic_DNA"/>
</dbReference>
<keyword evidence="11" id="KW-1185">Reference proteome</keyword>
<dbReference type="AlphaFoldDB" id="A0AAN7HG48"/>
<keyword evidence="9" id="KW-0472">Membrane</keyword>
<comment type="pathway">
    <text evidence="2">Protein modification; protein glycosylation.</text>
</comment>
<evidence type="ECO:0000256" key="3">
    <source>
        <dbReference type="ARBA" id="ARBA00009105"/>
    </source>
</evidence>
<keyword evidence="6" id="KW-0735">Signal-anchor</keyword>
<name>A0AAN7HG48_9PEZI</name>
<dbReference type="InterPro" id="IPR022751">
    <property type="entry name" value="Alpha_mannosyltransferase"/>
</dbReference>
<evidence type="ECO:0000256" key="2">
    <source>
        <dbReference type="ARBA" id="ARBA00004922"/>
    </source>
</evidence>
<dbReference type="GO" id="GO:0000139">
    <property type="term" value="C:Golgi membrane"/>
    <property type="evidence" value="ECO:0007669"/>
    <property type="project" value="UniProtKB-SubCell"/>
</dbReference>
<comment type="subcellular location">
    <subcellularLocation>
        <location evidence="1">Golgi apparatus membrane</location>
        <topology evidence="1">Single-pass type II membrane protein</topology>
    </subcellularLocation>
</comment>
<evidence type="ECO:0000256" key="9">
    <source>
        <dbReference type="ARBA" id="ARBA00023136"/>
    </source>
</evidence>
<reference evidence="10" key="2">
    <citation type="submission" date="2023-05" db="EMBL/GenBank/DDBJ databases">
        <authorList>
            <consortium name="Lawrence Berkeley National Laboratory"/>
            <person name="Steindorff A."/>
            <person name="Hensen N."/>
            <person name="Bonometti L."/>
            <person name="Westerberg I."/>
            <person name="Brannstrom I.O."/>
            <person name="Guillou S."/>
            <person name="Cros-Aarteil S."/>
            <person name="Calhoun S."/>
            <person name="Haridas S."/>
            <person name="Kuo A."/>
            <person name="Mondo S."/>
            <person name="Pangilinan J."/>
            <person name="Riley R."/>
            <person name="Labutti K."/>
            <person name="Andreopoulos B."/>
            <person name="Lipzen A."/>
            <person name="Chen C."/>
            <person name="Yanf M."/>
            <person name="Daum C."/>
            <person name="Ng V."/>
            <person name="Clum A."/>
            <person name="Ohm R."/>
            <person name="Martin F."/>
            <person name="Silar P."/>
            <person name="Natvig D."/>
            <person name="Lalanne C."/>
            <person name="Gautier V."/>
            <person name="Ament-Velasquez S.L."/>
            <person name="Kruys A."/>
            <person name="Hutchinson M.I."/>
            <person name="Powell A.J."/>
            <person name="Barry K."/>
            <person name="Miller A.N."/>
            <person name="Grigoriev I.V."/>
            <person name="Debuchy R."/>
            <person name="Gladieux P."/>
            <person name="Thoren M.H."/>
            <person name="Johannesson H."/>
        </authorList>
    </citation>
    <scope>NUCLEOTIDE SEQUENCE</scope>
    <source>
        <strain evidence="10">CBS 359.72</strain>
    </source>
</reference>
<proteinExistence type="inferred from homology"/>
<keyword evidence="5" id="KW-0812">Transmembrane</keyword>
<keyword evidence="7" id="KW-1133">Transmembrane helix</keyword>
<evidence type="ECO:0000313" key="11">
    <source>
        <dbReference type="Proteomes" id="UP001303647"/>
    </source>
</evidence>
<dbReference type="GO" id="GO:0000026">
    <property type="term" value="F:alpha-1,2-mannosyltransferase activity"/>
    <property type="evidence" value="ECO:0007669"/>
    <property type="project" value="TreeGrafter"/>
</dbReference>
<evidence type="ECO:0000256" key="4">
    <source>
        <dbReference type="ARBA" id="ARBA00022679"/>
    </source>
</evidence>
<comment type="similarity">
    <text evidence="3">Belongs to the MNN1/MNT family.</text>
</comment>
<sequence length="459" mass="51205">MTGPTDYDHARPDLINLTAEAETKFRESHAAFLKFLPDLARHLPYQAGTRGIVTTAGGLTFGQTISLVLLTRQTGSRLPIQVVLDSSAPWVDFICENEFPRLNATCLYIDDMWANLDPLDTSRFSRFQWKVVSLIASTFQHVLFLDADCAPVLSPDHIFEKGAEPFTSAGLITWPDYWAPSMSTLFYKIAGDIPVPPLTARTTSESGVMVFDKARHADTLLLAAYYNYNGPGRYYTLLSQHGIGEGDKETFLQAALVLDALREKGVYSGPTEWMKPGAGIKKGYWDVKTMPKSHGRVGKGKKWRGMFMQQMDPMEDYRAVMAAVNKAGAVEGGNTGNPGSAPEQPAVPADYLTNSTFLFTTGNLTISASPARFMFFHHNGVKPDFTRILDPNSGILGVDDGDRPIRMWGDPKWIVERTGRDIEKLWWASSIEVYCRPEMEAWWDGVCAEMRRVFGKVYE</sequence>
<evidence type="ECO:0000256" key="6">
    <source>
        <dbReference type="ARBA" id="ARBA00022968"/>
    </source>
</evidence>
<dbReference type="PANTHER" id="PTHR31646:SF1">
    <property type="entry name" value="ALPHA-1,2-MANNOSYLTRANSFERASE MNN2"/>
    <property type="match status" value="1"/>
</dbReference>
<keyword evidence="4" id="KW-0808">Transferase</keyword>
<evidence type="ECO:0000256" key="8">
    <source>
        <dbReference type="ARBA" id="ARBA00023034"/>
    </source>
</evidence>
<evidence type="ECO:0000256" key="5">
    <source>
        <dbReference type="ARBA" id="ARBA00022692"/>
    </source>
</evidence>
<keyword evidence="8" id="KW-0333">Golgi apparatus</keyword>
<protein>
    <submittedName>
        <fullName evidence="10">Mannosyltransferase putative-domain-containing protein</fullName>
    </submittedName>
</protein>
<keyword evidence="10" id="KW-0328">Glycosyltransferase</keyword>
<evidence type="ECO:0000256" key="7">
    <source>
        <dbReference type="ARBA" id="ARBA00022989"/>
    </source>
</evidence>
<comment type="caution">
    <text evidence="10">The sequence shown here is derived from an EMBL/GenBank/DDBJ whole genome shotgun (WGS) entry which is preliminary data.</text>
</comment>
<dbReference type="Pfam" id="PF11051">
    <property type="entry name" value="Mannosyl_trans3"/>
    <property type="match status" value="2"/>
</dbReference>
<reference evidence="10" key="1">
    <citation type="journal article" date="2023" name="Mol. Phylogenet. Evol.">
        <title>Genome-scale phylogeny and comparative genomics of the fungal order Sordariales.</title>
        <authorList>
            <person name="Hensen N."/>
            <person name="Bonometti L."/>
            <person name="Westerberg I."/>
            <person name="Brannstrom I.O."/>
            <person name="Guillou S."/>
            <person name="Cros-Aarteil S."/>
            <person name="Calhoun S."/>
            <person name="Haridas S."/>
            <person name="Kuo A."/>
            <person name="Mondo S."/>
            <person name="Pangilinan J."/>
            <person name="Riley R."/>
            <person name="LaButti K."/>
            <person name="Andreopoulos B."/>
            <person name="Lipzen A."/>
            <person name="Chen C."/>
            <person name="Yan M."/>
            <person name="Daum C."/>
            <person name="Ng V."/>
            <person name="Clum A."/>
            <person name="Steindorff A."/>
            <person name="Ohm R.A."/>
            <person name="Martin F."/>
            <person name="Silar P."/>
            <person name="Natvig D.O."/>
            <person name="Lalanne C."/>
            <person name="Gautier V."/>
            <person name="Ament-Velasquez S.L."/>
            <person name="Kruys A."/>
            <person name="Hutchinson M.I."/>
            <person name="Powell A.J."/>
            <person name="Barry K."/>
            <person name="Miller A.N."/>
            <person name="Grigoriev I.V."/>
            <person name="Debuchy R."/>
            <person name="Gladieux P."/>
            <person name="Hiltunen Thoren M."/>
            <person name="Johannesson H."/>
        </authorList>
    </citation>
    <scope>NUCLEOTIDE SEQUENCE</scope>
    <source>
        <strain evidence="10">CBS 359.72</strain>
    </source>
</reference>
<accession>A0AAN7HG48</accession>
<dbReference type="PANTHER" id="PTHR31646">
    <property type="entry name" value="ALPHA-1,2-MANNOSYLTRANSFERASE MNN2"/>
    <property type="match status" value="1"/>
</dbReference>
<organism evidence="10 11">
    <name type="scientific">Corynascus novoguineensis</name>
    <dbReference type="NCBI Taxonomy" id="1126955"/>
    <lineage>
        <taxon>Eukaryota</taxon>
        <taxon>Fungi</taxon>
        <taxon>Dikarya</taxon>
        <taxon>Ascomycota</taxon>
        <taxon>Pezizomycotina</taxon>
        <taxon>Sordariomycetes</taxon>
        <taxon>Sordariomycetidae</taxon>
        <taxon>Sordariales</taxon>
        <taxon>Chaetomiaceae</taxon>
        <taxon>Corynascus</taxon>
    </lineage>
</organism>
<dbReference type="SUPFAM" id="SSF53448">
    <property type="entry name" value="Nucleotide-diphospho-sugar transferases"/>
    <property type="match status" value="1"/>
</dbReference>
<dbReference type="GO" id="GO:0046354">
    <property type="term" value="P:mannan biosynthetic process"/>
    <property type="evidence" value="ECO:0007669"/>
    <property type="project" value="TreeGrafter"/>
</dbReference>
<evidence type="ECO:0000313" key="10">
    <source>
        <dbReference type="EMBL" id="KAK4244097.1"/>
    </source>
</evidence>
<dbReference type="InterPro" id="IPR029044">
    <property type="entry name" value="Nucleotide-diphossugar_trans"/>
</dbReference>
<dbReference type="Proteomes" id="UP001303647">
    <property type="component" value="Unassembled WGS sequence"/>
</dbReference>